<dbReference type="PANTHER" id="PTHR43156:SF2">
    <property type="entry name" value="STAGE II SPORULATION PROTEIN E"/>
    <property type="match status" value="1"/>
</dbReference>
<organism evidence="3">
    <name type="scientific">marine sediment metagenome</name>
    <dbReference type="NCBI Taxonomy" id="412755"/>
    <lineage>
        <taxon>unclassified sequences</taxon>
        <taxon>metagenomes</taxon>
        <taxon>ecological metagenomes</taxon>
    </lineage>
</organism>
<feature type="non-terminal residue" evidence="3">
    <location>
        <position position="1"/>
    </location>
</feature>
<dbReference type="AlphaFoldDB" id="X0U1U2"/>
<dbReference type="SMART" id="SM00331">
    <property type="entry name" value="PP2C_SIG"/>
    <property type="match status" value="1"/>
</dbReference>
<dbReference type="PROSITE" id="PS51746">
    <property type="entry name" value="PPM_2"/>
    <property type="match status" value="1"/>
</dbReference>
<sequence length="279" mass="30218">LSADATSDSRFETSKSLSDIRIHSLMCVPLIDSDGNSFGTIQIDTVSDRDRFRDEDLDVLLSVATQASIAIDNARLHEYTLRQRAIQRDLEVANQIQRGFLPKQPPQLPGYRFFDYCQPASHVGGDFYDYIPLSDGRVAVIVADVVGHGLAAAMLTAKIAAEVRFHLLSTPEPAEAVTKLNASLARDLVEGHFVTLLVAVLAPDTGEVTIVNAGHMRPILCRGDGPANDIGDEQAGLPLGILDGFEYQQCSVQLPPGGLLLVYTDGINEAMNEAQQLYG</sequence>
<dbReference type="Gene3D" id="3.30.450.40">
    <property type="match status" value="1"/>
</dbReference>
<dbReference type="InterPro" id="IPR036457">
    <property type="entry name" value="PPM-type-like_dom_sf"/>
</dbReference>
<accession>X0U1U2</accession>
<feature type="domain" description="PPM-type phosphatase" evidence="2">
    <location>
        <begin position="110"/>
        <end position="279"/>
    </location>
</feature>
<gene>
    <name evidence="3" type="ORF">S01H1_27901</name>
</gene>
<dbReference type="InterPro" id="IPR001932">
    <property type="entry name" value="PPM-type_phosphatase-like_dom"/>
</dbReference>
<dbReference type="GO" id="GO:0016791">
    <property type="term" value="F:phosphatase activity"/>
    <property type="evidence" value="ECO:0007669"/>
    <property type="project" value="TreeGrafter"/>
</dbReference>
<dbReference type="SUPFAM" id="SSF55781">
    <property type="entry name" value="GAF domain-like"/>
    <property type="match status" value="1"/>
</dbReference>
<reference evidence="3" key="1">
    <citation type="journal article" date="2014" name="Front. Microbiol.">
        <title>High frequency of phylogenetically diverse reductive dehalogenase-homologous genes in deep subseafloor sedimentary metagenomes.</title>
        <authorList>
            <person name="Kawai M."/>
            <person name="Futagami T."/>
            <person name="Toyoda A."/>
            <person name="Takaki Y."/>
            <person name="Nishi S."/>
            <person name="Hori S."/>
            <person name="Arai W."/>
            <person name="Tsubouchi T."/>
            <person name="Morono Y."/>
            <person name="Uchiyama I."/>
            <person name="Ito T."/>
            <person name="Fujiyama A."/>
            <person name="Inagaki F."/>
            <person name="Takami H."/>
        </authorList>
    </citation>
    <scope>NUCLEOTIDE SEQUENCE</scope>
    <source>
        <strain evidence="3">Expedition CK06-06</strain>
    </source>
</reference>
<name>X0U1U2_9ZZZZ</name>
<dbReference type="InterPro" id="IPR052016">
    <property type="entry name" value="Bact_Sigma-Reg"/>
</dbReference>
<evidence type="ECO:0000256" key="1">
    <source>
        <dbReference type="ARBA" id="ARBA00022801"/>
    </source>
</evidence>
<comment type="caution">
    <text evidence="3">The sequence shown here is derived from an EMBL/GenBank/DDBJ whole genome shotgun (WGS) entry which is preliminary data.</text>
</comment>
<dbReference type="SUPFAM" id="SSF81606">
    <property type="entry name" value="PP2C-like"/>
    <property type="match status" value="1"/>
</dbReference>
<dbReference type="Pfam" id="PF01590">
    <property type="entry name" value="GAF"/>
    <property type="match status" value="1"/>
</dbReference>
<dbReference type="Pfam" id="PF07228">
    <property type="entry name" value="SpoIIE"/>
    <property type="match status" value="1"/>
</dbReference>
<dbReference type="InterPro" id="IPR029016">
    <property type="entry name" value="GAF-like_dom_sf"/>
</dbReference>
<dbReference type="PANTHER" id="PTHR43156">
    <property type="entry name" value="STAGE II SPORULATION PROTEIN E-RELATED"/>
    <property type="match status" value="1"/>
</dbReference>
<keyword evidence="1" id="KW-0378">Hydrolase</keyword>
<feature type="non-terminal residue" evidence="3">
    <location>
        <position position="279"/>
    </location>
</feature>
<proteinExistence type="predicted"/>
<evidence type="ECO:0000313" key="3">
    <source>
        <dbReference type="EMBL" id="GAF93346.1"/>
    </source>
</evidence>
<protein>
    <recommendedName>
        <fullName evidence="2">PPM-type phosphatase domain-containing protein</fullName>
    </recommendedName>
</protein>
<dbReference type="EMBL" id="BARS01017021">
    <property type="protein sequence ID" value="GAF93346.1"/>
    <property type="molecule type" value="Genomic_DNA"/>
</dbReference>
<evidence type="ECO:0000259" key="2">
    <source>
        <dbReference type="PROSITE" id="PS51746"/>
    </source>
</evidence>
<dbReference type="InterPro" id="IPR003018">
    <property type="entry name" value="GAF"/>
</dbReference>
<dbReference type="Gene3D" id="3.60.40.10">
    <property type="entry name" value="PPM-type phosphatase domain"/>
    <property type="match status" value="1"/>
</dbReference>